<dbReference type="Proteomes" id="UP000199514">
    <property type="component" value="Unassembled WGS sequence"/>
</dbReference>
<dbReference type="RefSeq" id="WP_091510392.1">
    <property type="nucleotide sequence ID" value="NZ_FOLE01000004.1"/>
</dbReference>
<name>A0A1I1HTY6_9BACT</name>
<evidence type="ECO:0000313" key="2">
    <source>
        <dbReference type="Proteomes" id="UP000199514"/>
    </source>
</evidence>
<protein>
    <submittedName>
        <fullName evidence="1">Uncharacterized protein</fullName>
    </submittedName>
</protein>
<gene>
    <name evidence="1" type="ORF">SAMN05421780_10415</name>
</gene>
<reference evidence="1 2" key="1">
    <citation type="submission" date="2016-10" db="EMBL/GenBank/DDBJ databases">
        <authorList>
            <person name="de Groot N.N."/>
        </authorList>
    </citation>
    <scope>NUCLEOTIDE SEQUENCE [LARGE SCALE GENOMIC DNA]</scope>
    <source>
        <strain evidence="1 2">DSM 6793</strain>
    </source>
</reference>
<keyword evidence="2" id="KW-1185">Reference proteome</keyword>
<accession>A0A1I1HTY6</accession>
<sequence>MSQELIQSVGQLSLENKTFGTPAIVDDAFVQTLNKSKNGGDDTWQFFYGIAQTSDFWGKVANNSIDFADGVDKNGNPIIMASDGNIALRIVGLFSVPENTDDDNPVIGVATVQTGNTTTSASMIMAFTVRVASLPVYIPLTKSLLADFVKPVYSNLKTFLQKMSSSLSESTSVGNVVDAAATTEEVVAEQNSVEEIVENEALEYIKLNWSDIMLEAAGVGSLMALSMALTSLGHQMYHSLYIQNLTSEDITWSYDIITGKVSLFPGEANTTIPAQITTSAIPDVQDSTVLSYQANFQFINSNDYDSLAYVMSLKLPSQDVPVKILIYIPWQGSNIIWAGVTNDNSQTVFNKYATSPQTLSFVVDVYDYQLTLSLNAISGKTIDNNYFYCSTAILEPKH</sequence>
<proteinExistence type="predicted"/>
<dbReference type="EMBL" id="FOLE01000004">
    <property type="protein sequence ID" value="SFC24913.1"/>
    <property type="molecule type" value="Genomic_DNA"/>
</dbReference>
<dbReference type="STRING" id="927664.SAMN05421780_10415"/>
<evidence type="ECO:0000313" key="1">
    <source>
        <dbReference type="EMBL" id="SFC24913.1"/>
    </source>
</evidence>
<dbReference type="AlphaFoldDB" id="A0A1I1HTY6"/>
<organism evidence="1 2">
    <name type="scientific">Flexibacter flexilis DSM 6793</name>
    <dbReference type="NCBI Taxonomy" id="927664"/>
    <lineage>
        <taxon>Bacteria</taxon>
        <taxon>Pseudomonadati</taxon>
        <taxon>Bacteroidota</taxon>
        <taxon>Cytophagia</taxon>
        <taxon>Cytophagales</taxon>
        <taxon>Flexibacteraceae</taxon>
        <taxon>Flexibacter</taxon>
    </lineage>
</organism>